<comment type="caution">
    <text evidence="1">The sequence shown here is derived from an EMBL/GenBank/DDBJ whole genome shotgun (WGS) entry which is preliminary data.</text>
</comment>
<dbReference type="Proteomes" id="UP001199919">
    <property type="component" value="Unassembled WGS sequence"/>
</dbReference>
<dbReference type="EMBL" id="JAJPWV010000001">
    <property type="protein sequence ID" value="MCD8739366.1"/>
    <property type="molecule type" value="Genomic_DNA"/>
</dbReference>
<proteinExistence type="predicted"/>
<evidence type="ECO:0000313" key="2">
    <source>
        <dbReference type="Proteomes" id="UP001199919"/>
    </source>
</evidence>
<accession>A0ABS8U1F0</accession>
<evidence type="ECO:0000313" key="1">
    <source>
        <dbReference type="EMBL" id="MCD8739366.1"/>
    </source>
</evidence>
<organism evidence="1 2">
    <name type="scientific">Mucilaginibacter roseus</name>
    <dbReference type="NCBI Taxonomy" id="1528868"/>
    <lineage>
        <taxon>Bacteria</taxon>
        <taxon>Pseudomonadati</taxon>
        <taxon>Bacteroidota</taxon>
        <taxon>Sphingobacteriia</taxon>
        <taxon>Sphingobacteriales</taxon>
        <taxon>Sphingobacteriaceae</taxon>
        <taxon>Mucilaginibacter</taxon>
    </lineage>
</organism>
<keyword evidence="2" id="KW-1185">Reference proteome</keyword>
<name>A0ABS8U1F0_9SPHI</name>
<sequence>MKDNLLLIMPTITNNYIFKYKEQLNKLSCNCPDLKLFKPVNRISYRFSKADLAHQNNHVPPILIRNAPNNASCQIICSNYALSFFSTVEQAEQRFLSILAKVPMFKNSVGEFITECRIVESDGVACQPGRDGHFELHEFENTSFANRYTIVKQIPINI</sequence>
<gene>
    <name evidence="1" type="ORF">LT679_02020</name>
</gene>
<protein>
    <submittedName>
        <fullName evidence="1">Uncharacterized protein</fullName>
    </submittedName>
</protein>
<reference evidence="1 2" key="1">
    <citation type="submission" date="2021-12" db="EMBL/GenBank/DDBJ databases">
        <title>Mucilaginibacter roseus genome.</title>
        <authorList>
            <person name="Ferreira J.R."/>
            <person name="Newman J.D."/>
        </authorList>
    </citation>
    <scope>NUCLEOTIDE SEQUENCE [LARGE SCALE GENOMIC DNA]</scope>
    <source>
        <strain evidence="1 2">LMG 28454</strain>
    </source>
</reference>
<dbReference type="RefSeq" id="WP_232175244.1">
    <property type="nucleotide sequence ID" value="NZ_JAJPWV010000001.1"/>
</dbReference>